<keyword evidence="1" id="KW-0863">Zinc-finger</keyword>
<dbReference type="PROSITE" id="PS50089">
    <property type="entry name" value="ZF_RING_2"/>
    <property type="match status" value="1"/>
</dbReference>
<dbReference type="InterPro" id="IPR001841">
    <property type="entry name" value="Znf_RING"/>
</dbReference>
<proteinExistence type="predicted"/>
<dbReference type="SUPFAM" id="SSF57850">
    <property type="entry name" value="RING/U-box"/>
    <property type="match status" value="1"/>
</dbReference>
<accession>A0A3G4ZPX7</accession>
<evidence type="ECO:0000259" key="2">
    <source>
        <dbReference type="PROSITE" id="PS50089"/>
    </source>
</evidence>
<name>A0A3G4ZPX7_9VIRU</name>
<organism evidence="3">
    <name type="scientific">Terrestrivirus sp</name>
    <dbReference type="NCBI Taxonomy" id="2487775"/>
    <lineage>
        <taxon>Viruses</taxon>
        <taxon>Varidnaviria</taxon>
        <taxon>Bamfordvirae</taxon>
        <taxon>Nucleocytoviricota</taxon>
        <taxon>Megaviricetes</taxon>
        <taxon>Imitervirales</taxon>
        <taxon>Mimiviridae</taxon>
        <taxon>Klosneuvirinae</taxon>
    </lineage>
</organism>
<evidence type="ECO:0000313" key="3">
    <source>
        <dbReference type="EMBL" id="AYV75663.1"/>
    </source>
</evidence>
<evidence type="ECO:0000256" key="1">
    <source>
        <dbReference type="PROSITE-ProRule" id="PRU00175"/>
    </source>
</evidence>
<dbReference type="EMBL" id="MK071980">
    <property type="protein sequence ID" value="AYV75663.1"/>
    <property type="molecule type" value="Genomic_DNA"/>
</dbReference>
<sequence>MDGQIVLYKPTTLPEEINLPEIPDAWEDILLETKSSIQVPLSSKRDIDIEVLLTYRCGVVAEQKYNSDKEQECEICLEPMKDTYVLKYPCRSKAPYDDKQHVFHRNCILTQILMESKKGVLFNNADRCPSCSTMLPRQKI</sequence>
<dbReference type="InterPro" id="IPR013083">
    <property type="entry name" value="Znf_RING/FYVE/PHD"/>
</dbReference>
<dbReference type="GO" id="GO:0008270">
    <property type="term" value="F:zinc ion binding"/>
    <property type="evidence" value="ECO:0007669"/>
    <property type="project" value="UniProtKB-KW"/>
</dbReference>
<keyword evidence="1" id="KW-0479">Metal-binding</keyword>
<feature type="domain" description="RING-type" evidence="2">
    <location>
        <begin position="73"/>
        <end position="132"/>
    </location>
</feature>
<keyword evidence="1" id="KW-0862">Zinc</keyword>
<dbReference type="Gene3D" id="3.30.40.10">
    <property type="entry name" value="Zinc/RING finger domain, C3HC4 (zinc finger)"/>
    <property type="match status" value="1"/>
</dbReference>
<gene>
    <name evidence="3" type="ORF">Terrestrivirus2_171</name>
</gene>
<protein>
    <recommendedName>
        <fullName evidence="2">RING-type domain-containing protein</fullName>
    </recommendedName>
</protein>
<reference evidence="3" key="1">
    <citation type="submission" date="2018-10" db="EMBL/GenBank/DDBJ databases">
        <title>Hidden diversity of soil giant viruses.</title>
        <authorList>
            <person name="Schulz F."/>
            <person name="Alteio L."/>
            <person name="Goudeau D."/>
            <person name="Ryan E.M."/>
            <person name="Malmstrom R.R."/>
            <person name="Blanchard J."/>
            <person name="Woyke T."/>
        </authorList>
    </citation>
    <scope>NUCLEOTIDE SEQUENCE</scope>
    <source>
        <strain evidence="3">TEV1</strain>
    </source>
</reference>